<gene>
    <name evidence="2" type="ORF">Gotri_024480</name>
</gene>
<feature type="region of interest" description="Disordered" evidence="1">
    <location>
        <begin position="17"/>
        <end position="38"/>
    </location>
</feature>
<proteinExistence type="predicted"/>
<comment type="caution">
    <text evidence="2">The sequence shown here is derived from an EMBL/GenBank/DDBJ whole genome shotgun (WGS) entry which is preliminary data.</text>
</comment>
<name>A0A7J9DNA7_9ROSI</name>
<keyword evidence="3" id="KW-1185">Reference proteome</keyword>
<evidence type="ECO:0000313" key="2">
    <source>
        <dbReference type="EMBL" id="MBA0761905.1"/>
    </source>
</evidence>
<accession>A0A7J9DNA7</accession>
<dbReference type="EMBL" id="JABEZW010000003">
    <property type="protein sequence ID" value="MBA0761905.1"/>
    <property type="molecule type" value="Genomic_DNA"/>
</dbReference>
<dbReference type="AlphaFoldDB" id="A0A7J9DNA7"/>
<dbReference type="Proteomes" id="UP000593568">
    <property type="component" value="Unassembled WGS sequence"/>
</dbReference>
<feature type="compositionally biased region" description="Polar residues" evidence="1">
    <location>
        <begin position="17"/>
        <end position="31"/>
    </location>
</feature>
<sequence length="38" mass="4617">MDAKMMFPWMRWISRLQSQSSKPNQDGSTFSNKEKKYF</sequence>
<evidence type="ECO:0000256" key="1">
    <source>
        <dbReference type="SAM" id="MobiDB-lite"/>
    </source>
</evidence>
<protein>
    <submittedName>
        <fullName evidence="2">Uncharacterized protein</fullName>
    </submittedName>
</protein>
<organism evidence="2 3">
    <name type="scientific">Gossypium trilobum</name>
    <dbReference type="NCBI Taxonomy" id="34281"/>
    <lineage>
        <taxon>Eukaryota</taxon>
        <taxon>Viridiplantae</taxon>
        <taxon>Streptophyta</taxon>
        <taxon>Embryophyta</taxon>
        <taxon>Tracheophyta</taxon>
        <taxon>Spermatophyta</taxon>
        <taxon>Magnoliopsida</taxon>
        <taxon>eudicotyledons</taxon>
        <taxon>Gunneridae</taxon>
        <taxon>Pentapetalae</taxon>
        <taxon>rosids</taxon>
        <taxon>malvids</taxon>
        <taxon>Malvales</taxon>
        <taxon>Malvaceae</taxon>
        <taxon>Malvoideae</taxon>
        <taxon>Gossypium</taxon>
    </lineage>
</organism>
<evidence type="ECO:0000313" key="3">
    <source>
        <dbReference type="Proteomes" id="UP000593568"/>
    </source>
</evidence>
<reference evidence="2 3" key="1">
    <citation type="journal article" date="2019" name="Genome Biol. Evol.">
        <title>Insights into the evolution of the New World diploid cottons (Gossypium, subgenus Houzingenia) based on genome sequencing.</title>
        <authorList>
            <person name="Grover C.E."/>
            <person name="Arick M.A. 2nd"/>
            <person name="Thrash A."/>
            <person name="Conover J.L."/>
            <person name="Sanders W.S."/>
            <person name="Peterson D.G."/>
            <person name="Frelichowski J.E."/>
            <person name="Scheffler J.A."/>
            <person name="Scheffler B.E."/>
            <person name="Wendel J.F."/>
        </authorList>
    </citation>
    <scope>NUCLEOTIDE SEQUENCE [LARGE SCALE GENOMIC DNA]</scope>
    <source>
        <strain evidence="2">8</strain>
        <tissue evidence="2">Leaf</tissue>
    </source>
</reference>